<dbReference type="PANTHER" id="PTHR30349:SF41">
    <property type="entry name" value="INTEGRASE_RECOMBINASE PROTEIN MJ0367-RELATED"/>
    <property type="match status" value="1"/>
</dbReference>
<dbReference type="InterPro" id="IPR044068">
    <property type="entry name" value="CB"/>
</dbReference>
<gene>
    <name evidence="7" type="ORF">JFN88_06115</name>
</gene>
<dbReference type="InterPro" id="IPR011010">
    <property type="entry name" value="DNA_brk_join_enz"/>
</dbReference>
<dbReference type="Proteomes" id="UP000640274">
    <property type="component" value="Unassembled WGS sequence"/>
</dbReference>
<evidence type="ECO:0000313" key="8">
    <source>
        <dbReference type="Proteomes" id="UP000640274"/>
    </source>
</evidence>
<dbReference type="InterPro" id="IPR013762">
    <property type="entry name" value="Integrase-like_cat_sf"/>
</dbReference>
<dbReference type="AlphaFoldDB" id="A0A934J5S6"/>
<proteinExistence type="inferred from homology"/>
<dbReference type="InterPro" id="IPR002104">
    <property type="entry name" value="Integrase_catalytic"/>
</dbReference>
<name>A0A934J5S6_9BACL</name>
<dbReference type="SUPFAM" id="SSF56349">
    <property type="entry name" value="DNA breaking-rejoining enzymes"/>
    <property type="match status" value="1"/>
</dbReference>
<evidence type="ECO:0000256" key="2">
    <source>
        <dbReference type="ARBA" id="ARBA00023125"/>
    </source>
</evidence>
<reference evidence="7" key="1">
    <citation type="submission" date="2020-12" db="EMBL/GenBank/DDBJ databases">
        <authorList>
            <person name="Huq M.A."/>
        </authorList>
    </citation>
    <scope>NUCLEOTIDE SEQUENCE</scope>
    <source>
        <strain evidence="7">MAHUQ-46</strain>
    </source>
</reference>
<evidence type="ECO:0000256" key="4">
    <source>
        <dbReference type="PROSITE-ProRule" id="PRU01248"/>
    </source>
</evidence>
<evidence type="ECO:0000256" key="1">
    <source>
        <dbReference type="ARBA" id="ARBA00008857"/>
    </source>
</evidence>
<feature type="domain" description="Core-binding (CB)" evidence="6">
    <location>
        <begin position="1"/>
        <end position="92"/>
    </location>
</feature>
<dbReference type="InterPro" id="IPR050090">
    <property type="entry name" value="Tyrosine_recombinase_XerCD"/>
</dbReference>
<dbReference type="GO" id="GO:0015074">
    <property type="term" value="P:DNA integration"/>
    <property type="evidence" value="ECO:0007669"/>
    <property type="project" value="InterPro"/>
</dbReference>
<comment type="similarity">
    <text evidence="1">Belongs to the 'phage' integrase family.</text>
</comment>
<evidence type="ECO:0000313" key="7">
    <source>
        <dbReference type="EMBL" id="MBJ6360892.1"/>
    </source>
</evidence>
<organism evidence="7 8">
    <name type="scientific">Paenibacillus roseus</name>
    <dbReference type="NCBI Taxonomy" id="2798579"/>
    <lineage>
        <taxon>Bacteria</taxon>
        <taxon>Bacillati</taxon>
        <taxon>Bacillota</taxon>
        <taxon>Bacilli</taxon>
        <taxon>Bacillales</taxon>
        <taxon>Paenibacillaceae</taxon>
        <taxon>Paenibacillus</taxon>
    </lineage>
</organism>
<dbReference type="Gene3D" id="1.10.150.130">
    <property type="match status" value="1"/>
</dbReference>
<keyword evidence="8" id="KW-1185">Reference proteome</keyword>
<dbReference type="CDD" id="cd00397">
    <property type="entry name" value="DNA_BRE_C"/>
    <property type="match status" value="1"/>
</dbReference>
<keyword evidence="2 4" id="KW-0238">DNA-binding</keyword>
<accession>A0A934J5S6</accession>
<dbReference type="Pfam" id="PF00589">
    <property type="entry name" value="Phage_integrase"/>
    <property type="match status" value="1"/>
</dbReference>
<protein>
    <submittedName>
        <fullName evidence="7">Tyrosine-type recombinase/integrase</fullName>
    </submittedName>
</protein>
<dbReference type="PANTHER" id="PTHR30349">
    <property type="entry name" value="PHAGE INTEGRASE-RELATED"/>
    <property type="match status" value="1"/>
</dbReference>
<comment type="caution">
    <text evidence="7">The sequence shown here is derived from an EMBL/GenBank/DDBJ whole genome shotgun (WGS) entry which is preliminary data.</text>
</comment>
<keyword evidence="3" id="KW-0233">DNA recombination</keyword>
<sequence>MRLIGLADDFSHWLLSEDNKPESIRNHMFHFKEFCSFTEACGVAPQNLRVDVARDYLVWLTDRPNRHTGKPLSSATRLKHYGTLRLLSNFLMERKLLAASLLEGIKRPSRKKTVIQGFSVAQLQAIIDAIRNVRSAPEYKDRMSLLVYTLASTGLRISEALNLRGHDMDHNKRIMIVLGKGNKEREVPLSRDLSMLVLQYTRKYDIDREEFIFASRYGRPLQHSSVRDALRKAGKSLGTHLDIDQMRVSPHTLRHTFARLWVIKGGNTIALSRIMGHSSTQMTSEYVRLWGVDLNTSYDLCDPCGDISVPKFD</sequence>
<dbReference type="GO" id="GO:0003677">
    <property type="term" value="F:DNA binding"/>
    <property type="evidence" value="ECO:0007669"/>
    <property type="project" value="UniProtKB-UniRule"/>
</dbReference>
<dbReference type="PROSITE" id="PS51898">
    <property type="entry name" value="TYR_RECOMBINASE"/>
    <property type="match status" value="1"/>
</dbReference>
<evidence type="ECO:0000256" key="3">
    <source>
        <dbReference type="ARBA" id="ARBA00023172"/>
    </source>
</evidence>
<dbReference type="RefSeq" id="WP_199018447.1">
    <property type="nucleotide sequence ID" value="NZ_JAELUP010000014.1"/>
</dbReference>
<dbReference type="EMBL" id="JAELUP010000014">
    <property type="protein sequence ID" value="MBJ6360892.1"/>
    <property type="molecule type" value="Genomic_DNA"/>
</dbReference>
<dbReference type="Gene3D" id="1.10.443.10">
    <property type="entry name" value="Intergrase catalytic core"/>
    <property type="match status" value="1"/>
</dbReference>
<evidence type="ECO:0000259" key="5">
    <source>
        <dbReference type="PROSITE" id="PS51898"/>
    </source>
</evidence>
<dbReference type="InterPro" id="IPR010998">
    <property type="entry name" value="Integrase_recombinase_N"/>
</dbReference>
<feature type="domain" description="Tyr recombinase" evidence="5">
    <location>
        <begin position="113"/>
        <end position="299"/>
    </location>
</feature>
<dbReference type="GO" id="GO:0006310">
    <property type="term" value="P:DNA recombination"/>
    <property type="evidence" value="ECO:0007669"/>
    <property type="project" value="UniProtKB-KW"/>
</dbReference>
<dbReference type="PROSITE" id="PS51900">
    <property type="entry name" value="CB"/>
    <property type="match status" value="1"/>
</dbReference>
<evidence type="ECO:0000259" key="6">
    <source>
        <dbReference type="PROSITE" id="PS51900"/>
    </source>
</evidence>